<feature type="chain" id="PRO_5025605970" description="ZP-C domain-containing protein" evidence="1">
    <location>
        <begin position="21"/>
        <end position="369"/>
    </location>
</feature>
<dbReference type="PANTHER" id="PTHR11576">
    <property type="entry name" value="ZONA PELLUCIDA SPERM-BINDING PROTEIN 3"/>
    <property type="match status" value="1"/>
</dbReference>
<dbReference type="GO" id="GO:0035803">
    <property type="term" value="P:egg coat formation"/>
    <property type="evidence" value="ECO:0007669"/>
    <property type="project" value="TreeGrafter"/>
</dbReference>
<proteinExistence type="predicted"/>
<dbReference type="GO" id="GO:0032190">
    <property type="term" value="F:acrosin binding"/>
    <property type="evidence" value="ECO:0007669"/>
    <property type="project" value="TreeGrafter"/>
</dbReference>
<name>A0A6A4T3E9_SCOMX</name>
<reference evidence="3 4" key="1">
    <citation type="submission" date="2019-06" db="EMBL/GenBank/DDBJ databases">
        <title>Draft genomes of female and male turbot (Scophthalmus maximus).</title>
        <authorList>
            <person name="Xu H."/>
            <person name="Xu X.-W."/>
            <person name="Shao C."/>
            <person name="Chen S."/>
        </authorList>
    </citation>
    <scope>NUCLEOTIDE SEQUENCE [LARGE SCALE GENOMIC DNA]</scope>
    <source>
        <strain evidence="3">Ysfricsl-2016a</strain>
        <tissue evidence="3">Blood</tissue>
    </source>
</reference>
<comment type="caution">
    <text evidence="3">The sequence shown here is derived from an EMBL/GenBank/DDBJ whole genome shotgun (WGS) entry which is preliminary data.</text>
</comment>
<dbReference type="GO" id="GO:2000344">
    <property type="term" value="P:positive regulation of acrosome reaction"/>
    <property type="evidence" value="ECO:0007669"/>
    <property type="project" value="TreeGrafter"/>
</dbReference>
<organism evidence="3 4">
    <name type="scientific">Scophthalmus maximus</name>
    <name type="common">Turbot</name>
    <name type="synonym">Psetta maxima</name>
    <dbReference type="NCBI Taxonomy" id="52904"/>
    <lineage>
        <taxon>Eukaryota</taxon>
        <taxon>Metazoa</taxon>
        <taxon>Chordata</taxon>
        <taxon>Craniata</taxon>
        <taxon>Vertebrata</taxon>
        <taxon>Euteleostomi</taxon>
        <taxon>Actinopterygii</taxon>
        <taxon>Neopterygii</taxon>
        <taxon>Teleostei</taxon>
        <taxon>Neoteleostei</taxon>
        <taxon>Acanthomorphata</taxon>
        <taxon>Carangaria</taxon>
        <taxon>Pleuronectiformes</taxon>
        <taxon>Pleuronectoidei</taxon>
        <taxon>Scophthalmidae</taxon>
        <taxon>Scophthalmus</taxon>
    </lineage>
</organism>
<feature type="signal peptide" evidence="1">
    <location>
        <begin position="1"/>
        <end position="20"/>
    </location>
</feature>
<dbReference type="PANTHER" id="PTHR11576:SF15">
    <property type="entry name" value="ZONA PELLUCIDA SPERM-BINDING PROTEIN 3-LIKE"/>
    <property type="match status" value="1"/>
</dbReference>
<accession>A0A6A4T3E9</accession>
<dbReference type="InterPro" id="IPR055355">
    <property type="entry name" value="ZP-C"/>
</dbReference>
<evidence type="ECO:0000313" key="3">
    <source>
        <dbReference type="EMBL" id="KAF0037764.1"/>
    </source>
</evidence>
<evidence type="ECO:0000313" key="4">
    <source>
        <dbReference type="Proteomes" id="UP000438429"/>
    </source>
</evidence>
<dbReference type="Proteomes" id="UP000438429">
    <property type="component" value="Unassembled WGS sequence"/>
</dbReference>
<evidence type="ECO:0000256" key="1">
    <source>
        <dbReference type="SAM" id="SignalP"/>
    </source>
</evidence>
<dbReference type="Gene3D" id="2.60.40.4100">
    <property type="entry name" value="Zona pellucida, ZP-C domain"/>
    <property type="match status" value="1"/>
</dbReference>
<dbReference type="GO" id="GO:0031012">
    <property type="term" value="C:extracellular matrix"/>
    <property type="evidence" value="ECO:0007669"/>
    <property type="project" value="TreeGrafter"/>
</dbReference>
<dbReference type="AlphaFoldDB" id="A0A6A4T3E9"/>
<evidence type="ECO:0000259" key="2">
    <source>
        <dbReference type="Pfam" id="PF00100"/>
    </source>
</evidence>
<keyword evidence="1" id="KW-0732">Signal</keyword>
<protein>
    <recommendedName>
        <fullName evidence="2">ZP-C domain-containing protein</fullName>
    </recommendedName>
</protein>
<sequence length="369" mass="41352">MRMGSVHAGLLLQLLCSASSYRFRSRAGYGPFVQNPESEWERMKTMGGEERAGPAPRVWKSGAITADENTFPEWVYAQKSAYPKEVFQPEKGARPLPDWSGEILRVPVATSSTTAAAARAGVVELLCHVDRIYVRIRRDVFKSLNAYKDLKLGTCPVNQGTKAHYYLLYLLKTDCGFKLEVASGNELPESKTYTLGQPMYFEAKMANATAKSGDQRMYINKCFMTASQNPNSNPKYTVIDNQGYIGKSEGHVLSNQMTSPLHWKPNVFQQLYMHCDVSVGTLTPSPSLKACNYDPATKKWKELYVDDSVCICSSRKTISSPSWKVDLSGEDGFVDVEPRMKSLDADSISSEDPGMVEHKDFVNYWEDDY</sequence>
<feature type="domain" description="ZP-C" evidence="2">
    <location>
        <begin position="192"/>
        <end position="291"/>
    </location>
</feature>
<dbReference type="EMBL" id="VEVO01000009">
    <property type="protein sequence ID" value="KAF0037764.1"/>
    <property type="molecule type" value="Genomic_DNA"/>
</dbReference>
<dbReference type="Pfam" id="PF00100">
    <property type="entry name" value="Zona_pellucida"/>
    <property type="match status" value="1"/>
</dbReference>
<dbReference type="GO" id="GO:0007339">
    <property type="term" value="P:binding of sperm to zona pellucida"/>
    <property type="evidence" value="ECO:0007669"/>
    <property type="project" value="TreeGrafter"/>
</dbReference>
<gene>
    <name evidence="3" type="ORF">F2P81_010638</name>
</gene>
<dbReference type="InterPro" id="IPR042235">
    <property type="entry name" value="ZP-C_dom"/>
</dbReference>